<evidence type="ECO:0000313" key="3">
    <source>
        <dbReference type="EMBL" id="PJZ83662.1"/>
    </source>
</evidence>
<dbReference type="AlphaFoldDB" id="A0A2N0AH86"/>
<dbReference type="Proteomes" id="UP000232145">
    <property type="component" value="Unassembled WGS sequence"/>
</dbReference>
<dbReference type="InterPro" id="IPR036721">
    <property type="entry name" value="RCK_C_sf"/>
</dbReference>
<comment type="caution">
    <text evidence="3">The sequence shown here is derived from an EMBL/GenBank/DDBJ whole genome shotgun (WGS) entry which is preliminary data.</text>
</comment>
<dbReference type="RefSeq" id="WP_100743554.1">
    <property type="nucleotide sequence ID" value="NZ_NPDW01000002.1"/>
</dbReference>
<dbReference type="PANTHER" id="PTHR43833">
    <property type="entry name" value="POTASSIUM CHANNEL PROTEIN 2-RELATED-RELATED"/>
    <property type="match status" value="1"/>
</dbReference>
<accession>A0A2N0AH86</accession>
<dbReference type="InterPro" id="IPR006037">
    <property type="entry name" value="RCK_C"/>
</dbReference>
<gene>
    <name evidence="3" type="ORF">CH364_15835</name>
</gene>
<sequence>MQRKKIAVIGIGSFGKLFVRYLFDDGHEVIAIDKDPMVIDSIKDYVTIAVTLDATDEHALRSQGIVDVDYAVIALADDFETSIICADSLKKCGVKNIYARYQTELQMKVLELLGIKDLFNPEEKAARSMAETLSFSGMRSSFLLSDEYSVVEVTVPKRYINHTIADADLRHKYNINVITIKRPTINKETKRASDSKSEKILGIPHGNTILKEDDVIVLFGSQSDLARFLET</sequence>
<dbReference type="SUPFAM" id="SSF51735">
    <property type="entry name" value="NAD(P)-binding Rossmann-fold domains"/>
    <property type="match status" value="1"/>
</dbReference>
<dbReference type="InterPro" id="IPR036291">
    <property type="entry name" value="NAD(P)-bd_dom_sf"/>
</dbReference>
<dbReference type="PANTHER" id="PTHR43833:SF7">
    <property type="entry name" value="KTR SYSTEM POTASSIUM UPTAKE PROTEIN C"/>
    <property type="match status" value="1"/>
</dbReference>
<evidence type="ECO:0000259" key="2">
    <source>
        <dbReference type="PROSITE" id="PS51202"/>
    </source>
</evidence>
<reference evidence="3 4" key="1">
    <citation type="submission" date="2017-07" db="EMBL/GenBank/DDBJ databases">
        <title>Leptospira spp. isolated from tropical soils.</title>
        <authorList>
            <person name="Thibeaux R."/>
            <person name="Iraola G."/>
            <person name="Ferres I."/>
            <person name="Bierque E."/>
            <person name="Girault D."/>
            <person name="Soupe-Gilbert M.-E."/>
            <person name="Picardeau M."/>
            <person name="Goarant C."/>
        </authorList>
    </citation>
    <scope>NUCLEOTIDE SEQUENCE [LARGE SCALE GENOMIC DNA]</scope>
    <source>
        <strain evidence="3 4">FH2-B-A1</strain>
    </source>
</reference>
<dbReference type="SUPFAM" id="SSF116726">
    <property type="entry name" value="TrkA C-terminal domain-like"/>
    <property type="match status" value="1"/>
</dbReference>
<evidence type="ECO:0000313" key="4">
    <source>
        <dbReference type="Proteomes" id="UP000232145"/>
    </source>
</evidence>
<dbReference type="Pfam" id="PF02254">
    <property type="entry name" value="TrkA_N"/>
    <property type="match status" value="1"/>
</dbReference>
<dbReference type="GO" id="GO:0006813">
    <property type="term" value="P:potassium ion transport"/>
    <property type="evidence" value="ECO:0007669"/>
    <property type="project" value="InterPro"/>
</dbReference>
<dbReference type="InterPro" id="IPR050721">
    <property type="entry name" value="Trk_Ktr_HKT_K-transport"/>
</dbReference>
<dbReference type="Gene3D" id="3.30.70.1450">
    <property type="entry name" value="Regulator of K+ conductance, C-terminal domain"/>
    <property type="match status" value="1"/>
</dbReference>
<dbReference type="PROSITE" id="PS51201">
    <property type="entry name" value="RCK_N"/>
    <property type="match status" value="1"/>
</dbReference>
<organism evidence="3 4">
    <name type="scientific">Leptospira harrisiae</name>
    <dbReference type="NCBI Taxonomy" id="2023189"/>
    <lineage>
        <taxon>Bacteria</taxon>
        <taxon>Pseudomonadati</taxon>
        <taxon>Spirochaetota</taxon>
        <taxon>Spirochaetia</taxon>
        <taxon>Leptospirales</taxon>
        <taxon>Leptospiraceae</taxon>
        <taxon>Leptospira</taxon>
    </lineage>
</organism>
<feature type="domain" description="RCK N-terminal" evidence="1">
    <location>
        <begin position="3"/>
        <end position="123"/>
    </location>
</feature>
<protein>
    <submittedName>
        <fullName evidence="3">Potassium transporter TrkA</fullName>
    </submittedName>
</protein>
<dbReference type="GO" id="GO:0008324">
    <property type="term" value="F:monoatomic cation transmembrane transporter activity"/>
    <property type="evidence" value="ECO:0007669"/>
    <property type="project" value="InterPro"/>
</dbReference>
<dbReference type="Pfam" id="PF02080">
    <property type="entry name" value="TrkA_C"/>
    <property type="match status" value="1"/>
</dbReference>
<proteinExistence type="predicted"/>
<dbReference type="OrthoDB" id="9776294at2"/>
<dbReference type="InterPro" id="IPR003148">
    <property type="entry name" value="RCK_N"/>
</dbReference>
<evidence type="ECO:0000259" key="1">
    <source>
        <dbReference type="PROSITE" id="PS51201"/>
    </source>
</evidence>
<dbReference type="PROSITE" id="PS51202">
    <property type="entry name" value="RCK_C"/>
    <property type="match status" value="1"/>
</dbReference>
<feature type="domain" description="RCK C-terminal" evidence="2">
    <location>
        <begin position="138"/>
        <end position="231"/>
    </location>
</feature>
<dbReference type="Gene3D" id="3.40.50.720">
    <property type="entry name" value="NAD(P)-binding Rossmann-like Domain"/>
    <property type="match status" value="1"/>
</dbReference>
<dbReference type="EMBL" id="NPDX01000005">
    <property type="protein sequence ID" value="PJZ83662.1"/>
    <property type="molecule type" value="Genomic_DNA"/>
</dbReference>
<name>A0A2N0AH86_9LEPT</name>
<keyword evidence="4" id="KW-1185">Reference proteome</keyword>